<evidence type="ECO:0008006" key="5">
    <source>
        <dbReference type="Google" id="ProtNLM"/>
    </source>
</evidence>
<comment type="caution">
    <text evidence="3">The sequence shown here is derived from an EMBL/GenBank/DDBJ whole genome shotgun (WGS) entry which is preliminary data.</text>
</comment>
<feature type="region of interest" description="Disordered" evidence="1">
    <location>
        <begin position="1"/>
        <end position="28"/>
    </location>
</feature>
<keyword evidence="2" id="KW-1133">Transmembrane helix</keyword>
<organism evidence="3 4">
    <name type="scientific">Novipirellula rosea</name>
    <dbReference type="NCBI Taxonomy" id="1031540"/>
    <lineage>
        <taxon>Bacteria</taxon>
        <taxon>Pseudomonadati</taxon>
        <taxon>Planctomycetota</taxon>
        <taxon>Planctomycetia</taxon>
        <taxon>Pirellulales</taxon>
        <taxon>Pirellulaceae</taxon>
        <taxon>Novipirellula</taxon>
    </lineage>
</organism>
<reference evidence="4" key="1">
    <citation type="journal article" date="2019" name="Int. J. Syst. Evol. Microbiol.">
        <title>The Global Catalogue of Microorganisms (GCM) 10K type strain sequencing project: providing services to taxonomists for standard genome sequencing and annotation.</title>
        <authorList>
            <consortium name="The Broad Institute Genomics Platform"/>
            <consortium name="The Broad Institute Genome Sequencing Center for Infectious Disease"/>
            <person name="Wu L."/>
            <person name="Ma J."/>
        </authorList>
    </citation>
    <scope>NUCLEOTIDE SEQUENCE [LARGE SCALE GENOMIC DNA]</scope>
    <source>
        <strain evidence="4">JCM 17759</strain>
    </source>
</reference>
<dbReference type="Proteomes" id="UP001500840">
    <property type="component" value="Unassembled WGS sequence"/>
</dbReference>
<dbReference type="EMBL" id="BAABGA010000039">
    <property type="protein sequence ID" value="GAA4456835.1"/>
    <property type="molecule type" value="Genomic_DNA"/>
</dbReference>
<feature type="transmembrane region" description="Helical" evidence="2">
    <location>
        <begin position="111"/>
        <end position="137"/>
    </location>
</feature>
<feature type="transmembrane region" description="Helical" evidence="2">
    <location>
        <begin position="75"/>
        <end position="104"/>
    </location>
</feature>
<keyword evidence="4" id="KW-1185">Reference proteome</keyword>
<name>A0ABP8MZE1_9BACT</name>
<keyword evidence="2" id="KW-0812">Transmembrane</keyword>
<sequence>MSFDTGNPPPQSPYSPPQRQGGPSFAGDVPQGKRQSGFGIASFIMSIMVGIGAFTVILVAGFAEASSPEGINEESPIAIIVGLCIFGVIGLNLLGIGLGVAGLCQPNRSRIFAILGLVFNGLVIMGIIGIMAIGVAMGG</sequence>
<protein>
    <recommendedName>
        <fullName evidence="5">DUF4190 domain-containing protein</fullName>
    </recommendedName>
</protein>
<evidence type="ECO:0000256" key="1">
    <source>
        <dbReference type="SAM" id="MobiDB-lite"/>
    </source>
</evidence>
<feature type="compositionally biased region" description="Pro residues" evidence="1">
    <location>
        <begin position="7"/>
        <end position="16"/>
    </location>
</feature>
<feature type="transmembrane region" description="Helical" evidence="2">
    <location>
        <begin position="40"/>
        <end position="63"/>
    </location>
</feature>
<gene>
    <name evidence="3" type="ORF">GCM10023156_32770</name>
</gene>
<accession>A0ABP8MZE1</accession>
<evidence type="ECO:0000313" key="3">
    <source>
        <dbReference type="EMBL" id="GAA4456835.1"/>
    </source>
</evidence>
<evidence type="ECO:0000313" key="4">
    <source>
        <dbReference type="Proteomes" id="UP001500840"/>
    </source>
</evidence>
<evidence type="ECO:0000256" key="2">
    <source>
        <dbReference type="SAM" id="Phobius"/>
    </source>
</evidence>
<proteinExistence type="predicted"/>
<keyword evidence="2" id="KW-0472">Membrane</keyword>